<proteinExistence type="predicted"/>
<feature type="compositionally biased region" description="Low complexity" evidence="1">
    <location>
        <begin position="293"/>
        <end position="302"/>
    </location>
</feature>
<dbReference type="AlphaFoldDB" id="A0A7W7MZ39"/>
<name>A0A7W7MZ39_9ACTN</name>
<organism evidence="4 5">
    <name type="scientific">Actinomadura livida</name>
    <dbReference type="NCBI Taxonomy" id="79909"/>
    <lineage>
        <taxon>Bacteria</taxon>
        <taxon>Bacillati</taxon>
        <taxon>Actinomycetota</taxon>
        <taxon>Actinomycetes</taxon>
        <taxon>Streptosporangiales</taxon>
        <taxon>Thermomonosporaceae</taxon>
        <taxon>Actinomadura</taxon>
    </lineage>
</organism>
<keyword evidence="6" id="KW-1185">Reference proteome</keyword>
<evidence type="ECO:0000313" key="6">
    <source>
        <dbReference type="Proteomes" id="UP001501427"/>
    </source>
</evidence>
<gene>
    <name evidence="4" type="ORF">F4557_004042</name>
    <name evidence="3" type="ORF">GCM10009546_46610</name>
</gene>
<dbReference type="GO" id="GO:0016740">
    <property type="term" value="F:transferase activity"/>
    <property type="evidence" value="ECO:0007669"/>
    <property type="project" value="UniProtKB-KW"/>
</dbReference>
<dbReference type="EMBL" id="JACHMV010000001">
    <property type="protein sequence ID" value="MBB4775624.1"/>
    <property type="molecule type" value="Genomic_DNA"/>
</dbReference>
<dbReference type="Proteomes" id="UP001501427">
    <property type="component" value="Unassembled WGS sequence"/>
</dbReference>
<reference evidence="4 5" key="2">
    <citation type="submission" date="2020-08" db="EMBL/GenBank/DDBJ databases">
        <title>Sequencing the genomes of 1000 actinobacteria strains.</title>
        <authorList>
            <person name="Klenk H.-P."/>
        </authorList>
    </citation>
    <scope>NUCLEOTIDE SEQUENCE [LARGE SCALE GENOMIC DNA]</scope>
    <source>
        <strain evidence="4 5">DSM 44772</strain>
    </source>
</reference>
<accession>A0A7W7MZ39</accession>
<sequence>MKRRNAGSAGRLGAVAGAALGAAAARAAYGALARNPPGLNGVPGDEVWGRTNHRGEPVTLLEGPAVVAGAAAAGLLAPGATGRMRAAALLAGAGSGVLGGYDDLAGSASSRGFKGHLTALARGEVTSGAVKILGIGATGLAAAAIAGSPAPTRTGRAFDALVNGAIIAGSANLMNLFDLRPGRAVKVGLITGTPLALARPSAAVVAAPLGAAAALLPEDLGERAMLGDTGSNALGALLGLAATRLGRGPRLAVLTGLVGLNAASEFVSFTKVIAGNPVLNRIDMLGRRPVAAPAPATAAASAEDGKPDMEDEFRPAVPPQSGPAGSGVAGDGVTAGPA</sequence>
<dbReference type="Proteomes" id="UP000549343">
    <property type="component" value="Unassembled WGS sequence"/>
</dbReference>
<feature type="signal peptide" evidence="2">
    <location>
        <begin position="1"/>
        <end position="27"/>
    </location>
</feature>
<feature type="compositionally biased region" description="Basic and acidic residues" evidence="1">
    <location>
        <begin position="303"/>
        <end position="314"/>
    </location>
</feature>
<feature type="region of interest" description="Disordered" evidence="1">
    <location>
        <begin position="293"/>
        <end position="338"/>
    </location>
</feature>
<evidence type="ECO:0000256" key="1">
    <source>
        <dbReference type="SAM" id="MobiDB-lite"/>
    </source>
</evidence>
<dbReference type="RefSeq" id="WP_184884990.1">
    <property type="nucleotide sequence ID" value="NZ_BAAAHD010000045.1"/>
</dbReference>
<evidence type="ECO:0000313" key="3">
    <source>
        <dbReference type="EMBL" id="GAA0578792.1"/>
    </source>
</evidence>
<keyword evidence="4" id="KW-0808">Transferase</keyword>
<reference evidence="3" key="3">
    <citation type="submission" date="2023-12" db="EMBL/GenBank/DDBJ databases">
        <authorList>
            <person name="Sun Q."/>
            <person name="Inoue M."/>
        </authorList>
    </citation>
    <scope>NUCLEOTIDE SEQUENCE</scope>
    <source>
        <strain evidence="3">JCM 10667</strain>
    </source>
</reference>
<evidence type="ECO:0000256" key="2">
    <source>
        <dbReference type="SAM" id="SignalP"/>
    </source>
</evidence>
<protein>
    <submittedName>
        <fullName evidence="4">UDP-N-acetylmuramyl pentapeptide phosphotransferase/UDP-N-acetylglucosamine-1-phosphate transferase</fullName>
    </submittedName>
</protein>
<comment type="caution">
    <text evidence="4">The sequence shown here is derived from an EMBL/GenBank/DDBJ whole genome shotgun (WGS) entry which is preliminary data.</text>
</comment>
<evidence type="ECO:0000313" key="5">
    <source>
        <dbReference type="Proteomes" id="UP000549343"/>
    </source>
</evidence>
<evidence type="ECO:0000313" key="4">
    <source>
        <dbReference type="EMBL" id="MBB4775624.1"/>
    </source>
</evidence>
<dbReference type="EMBL" id="BAAAHD010000045">
    <property type="protein sequence ID" value="GAA0578792.1"/>
    <property type="molecule type" value="Genomic_DNA"/>
</dbReference>
<feature type="chain" id="PRO_5031079536" evidence="2">
    <location>
        <begin position="28"/>
        <end position="338"/>
    </location>
</feature>
<keyword evidence="2" id="KW-0732">Signal</keyword>
<reference evidence="3 6" key="1">
    <citation type="journal article" date="2019" name="Int. J. Syst. Evol. Microbiol.">
        <title>The Global Catalogue of Microorganisms (GCM) 10K type strain sequencing project: providing services to taxonomists for standard genome sequencing and annotation.</title>
        <authorList>
            <consortium name="The Broad Institute Genomics Platform"/>
            <consortium name="The Broad Institute Genome Sequencing Center for Infectious Disease"/>
            <person name="Wu L."/>
            <person name="Ma J."/>
        </authorList>
    </citation>
    <scope>NUCLEOTIDE SEQUENCE [LARGE SCALE GENOMIC DNA]</scope>
    <source>
        <strain evidence="3 6">JCM 10667</strain>
    </source>
</reference>